<dbReference type="Gene3D" id="3.30.420.10">
    <property type="entry name" value="Ribonuclease H-like superfamily/Ribonuclease H"/>
    <property type="match status" value="1"/>
</dbReference>
<dbReference type="GO" id="GO:0003676">
    <property type="term" value="F:nucleic acid binding"/>
    <property type="evidence" value="ECO:0007669"/>
    <property type="project" value="InterPro"/>
</dbReference>
<proteinExistence type="predicted"/>
<dbReference type="AlphaFoldDB" id="A0AAV4XZJ3"/>
<reference evidence="1 2" key="1">
    <citation type="submission" date="2021-06" db="EMBL/GenBank/DDBJ databases">
        <title>Caerostris extrusa draft genome.</title>
        <authorList>
            <person name="Kono N."/>
            <person name="Arakawa K."/>
        </authorList>
    </citation>
    <scope>NUCLEOTIDE SEQUENCE [LARGE SCALE GENOMIC DNA]</scope>
</reference>
<evidence type="ECO:0000313" key="1">
    <source>
        <dbReference type="EMBL" id="GIY99376.1"/>
    </source>
</evidence>
<dbReference type="EMBL" id="BPLR01001039">
    <property type="protein sequence ID" value="GIY99376.1"/>
    <property type="molecule type" value="Genomic_DNA"/>
</dbReference>
<accession>A0AAV4XZJ3</accession>
<dbReference type="InterPro" id="IPR036397">
    <property type="entry name" value="RNaseH_sf"/>
</dbReference>
<name>A0AAV4XZJ3_CAEEX</name>
<keyword evidence="2" id="KW-1185">Reference proteome</keyword>
<organism evidence="1 2">
    <name type="scientific">Caerostris extrusa</name>
    <name type="common">Bark spider</name>
    <name type="synonym">Caerostris bankana</name>
    <dbReference type="NCBI Taxonomy" id="172846"/>
    <lineage>
        <taxon>Eukaryota</taxon>
        <taxon>Metazoa</taxon>
        <taxon>Ecdysozoa</taxon>
        <taxon>Arthropoda</taxon>
        <taxon>Chelicerata</taxon>
        <taxon>Arachnida</taxon>
        <taxon>Araneae</taxon>
        <taxon>Araneomorphae</taxon>
        <taxon>Entelegynae</taxon>
        <taxon>Araneoidea</taxon>
        <taxon>Araneidae</taxon>
        <taxon>Caerostris</taxon>
    </lineage>
</organism>
<gene>
    <name evidence="1" type="primary">AVEN_160567_1</name>
    <name evidence="1" type="ORF">CEXT_477051</name>
</gene>
<comment type="caution">
    <text evidence="1">The sequence shown here is derived from an EMBL/GenBank/DDBJ whole genome shotgun (WGS) entry which is preliminary data.</text>
</comment>
<dbReference type="Proteomes" id="UP001054945">
    <property type="component" value="Unassembled WGS sequence"/>
</dbReference>
<sequence length="132" mass="14682">MLASAHLLESNVEQHILIQCVDPFDGLPNVYFHTDLSDQVNKQDDLPVYLKQLAFEIINDIPADAIKMYTDGSKNEKVGTGSGIYIISNSNYMKIQRRNPDGCSVFRSKLIAINESLDYIATVTAGNEIDSN</sequence>
<protein>
    <submittedName>
        <fullName evidence="1">RNase H domain-containing protein</fullName>
    </submittedName>
</protein>
<evidence type="ECO:0000313" key="2">
    <source>
        <dbReference type="Proteomes" id="UP001054945"/>
    </source>
</evidence>